<dbReference type="InterPro" id="IPR036680">
    <property type="entry name" value="SPOR-like_sf"/>
</dbReference>
<dbReference type="Gene3D" id="3.30.70.1070">
    <property type="entry name" value="Sporulation related repeat"/>
    <property type="match status" value="1"/>
</dbReference>
<feature type="signal peptide" evidence="2">
    <location>
        <begin position="1"/>
        <end position="18"/>
    </location>
</feature>
<dbReference type="SUPFAM" id="SSF110997">
    <property type="entry name" value="Sporulation related repeat"/>
    <property type="match status" value="1"/>
</dbReference>
<organism evidence="4 5">
    <name type="scientific">Eiseniibacteriota bacterium</name>
    <dbReference type="NCBI Taxonomy" id="2212470"/>
    <lineage>
        <taxon>Bacteria</taxon>
        <taxon>Candidatus Eiseniibacteriota</taxon>
    </lineage>
</organism>
<evidence type="ECO:0000313" key="5">
    <source>
        <dbReference type="Proteomes" id="UP000748308"/>
    </source>
</evidence>
<name>A0A937XDY1_UNCEI</name>
<feature type="compositionally biased region" description="Polar residues" evidence="1">
    <location>
        <begin position="238"/>
        <end position="247"/>
    </location>
</feature>
<dbReference type="Proteomes" id="UP000748308">
    <property type="component" value="Unassembled WGS sequence"/>
</dbReference>
<evidence type="ECO:0000256" key="1">
    <source>
        <dbReference type="SAM" id="MobiDB-lite"/>
    </source>
</evidence>
<sequence length="398" mass="40976">MRAAAILALALAALPPLAAPQPAAESAAAAAARILAEMPPGSPAARAAWIYGRACQIPDARVAMALLEEMPGRGPAEWRARARLWRARYWMAADSLDRAAAELTRIEGLSPTDPWYAEAMYWREMSGLEPGPARPLSPDGRAASAWEARARVASLGTELGEPLDLRSALALEGEARRHGLLGPWLWLLALRDESALRRAARDAVGASGFELVHAPEAAQWASGGGLRPGAEEAAASRPQASGETGTPASGGQGDGSPASSPLPAGVEALAAAGPSGAQPPMASGPQAGDARQPIEPAAGAAGGEQPLVPARAAEAPGGSPGRFVVEVRLMPEELAAARLAAELARHGFPAGAERVAEAPGEPLHRVFLGPCASAAEARALGEALHDRLMLSYRVIERP</sequence>
<feature type="region of interest" description="Disordered" evidence="1">
    <location>
        <begin position="220"/>
        <end position="303"/>
    </location>
</feature>
<proteinExistence type="predicted"/>
<dbReference type="EMBL" id="VGIY01000386">
    <property type="protein sequence ID" value="MBM3318522.1"/>
    <property type="molecule type" value="Genomic_DNA"/>
</dbReference>
<accession>A0A937XDY1</accession>
<reference evidence="4" key="1">
    <citation type="submission" date="2019-03" db="EMBL/GenBank/DDBJ databases">
        <title>Lake Tanganyika Metagenome-Assembled Genomes (MAGs).</title>
        <authorList>
            <person name="Tran P."/>
        </authorList>
    </citation>
    <scope>NUCLEOTIDE SEQUENCE</scope>
    <source>
        <strain evidence="4">M_DeepCast_400m_m2_100</strain>
    </source>
</reference>
<feature type="chain" id="PRO_5037533012" evidence="2">
    <location>
        <begin position="19"/>
        <end position="398"/>
    </location>
</feature>
<dbReference type="GO" id="GO:0042834">
    <property type="term" value="F:peptidoglycan binding"/>
    <property type="evidence" value="ECO:0007669"/>
    <property type="project" value="InterPro"/>
</dbReference>
<evidence type="ECO:0000313" key="4">
    <source>
        <dbReference type="EMBL" id="MBM3318522.1"/>
    </source>
</evidence>
<keyword evidence="2" id="KW-0732">Signal</keyword>
<dbReference type="AlphaFoldDB" id="A0A937XDY1"/>
<dbReference type="Pfam" id="PF05036">
    <property type="entry name" value="SPOR"/>
    <property type="match status" value="1"/>
</dbReference>
<dbReference type="PROSITE" id="PS51724">
    <property type="entry name" value="SPOR"/>
    <property type="match status" value="1"/>
</dbReference>
<protein>
    <submittedName>
        <fullName evidence="4">SPOR domain-containing protein</fullName>
    </submittedName>
</protein>
<evidence type="ECO:0000259" key="3">
    <source>
        <dbReference type="PROSITE" id="PS51724"/>
    </source>
</evidence>
<gene>
    <name evidence="4" type="ORF">FJY75_11785</name>
</gene>
<comment type="caution">
    <text evidence="4">The sequence shown here is derived from an EMBL/GenBank/DDBJ whole genome shotgun (WGS) entry which is preliminary data.</text>
</comment>
<feature type="domain" description="SPOR" evidence="3">
    <location>
        <begin position="317"/>
        <end position="397"/>
    </location>
</feature>
<evidence type="ECO:0000256" key="2">
    <source>
        <dbReference type="SAM" id="SignalP"/>
    </source>
</evidence>
<dbReference type="InterPro" id="IPR007730">
    <property type="entry name" value="SPOR-like_dom"/>
</dbReference>